<keyword evidence="3" id="KW-0934">Plastid</keyword>
<dbReference type="GO" id="GO:0006515">
    <property type="term" value="P:protein quality control for misfolded or incompletely synthesized proteins"/>
    <property type="evidence" value="ECO:0007669"/>
    <property type="project" value="TreeGrafter"/>
</dbReference>
<keyword evidence="3" id="KW-0378">Hydrolase</keyword>
<sequence>MYTNHIDSRFFRIISLKMCFFNPNPNKEKETTPSPTPTLPIPKVPFWEIEVNEENEEKEKITWIELYQHLFLGRFIFLGKPIDAQSTTHIVKSMIHLDQQDAEMNFKFFMHCRGGSLIGGISVYDVMQYVTGDVTTVGVGLNASAGAFMLHGGTVGKRFIGKHGRAMIHQPFVAIFEKRRVRLTVEDAQYMNHLRNYVAEIYARNLRLSPDRMYGKIERDVHLTSKQALHVGLVDKVLDKDKLKDIIADTRKNPS</sequence>
<dbReference type="GO" id="GO:0051117">
    <property type="term" value="F:ATPase binding"/>
    <property type="evidence" value="ECO:0007669"/>
    <property type="project" value="TreeGrafter"/>
</dbReference>
<dbReference type="CDD" id="cd07017">
    <property type="entry name" value="S14_ClpP_2"/>
    <property type="match status" value="1"/>
</dbReference>
<dbReference type="Gene3D" id="3.90.226.10">
    <property type="entry name" value="2-enoyl-CoA Hydratase, Chain A, domain 1"/>
    <property type="match status" value="1"/>
</dbReference>
<protein>
    <recommendedName>
        <fullName evidence="2">ATP-dependent Clp protease proteolytic subunit</fullName>
    </recommendedName>
</protein>
<dbReference type="PRINTS" id="PR00127">
    <property type="entry name" value="CLPPROTEASEP"/>
</dbReference>
<dbReference type="AlphaFoldDB" id="A0A889ZYK9"/>
<name>A0A889ZYK9_9CONI</name>
<dbReference type="InterPro" id="IPR001907">
    <property type="entry name" value="ClpP"/>
</dbReference>
<geneLocation type="chloroplast" evidence="3"/>
<comment type="similarity">
    <text evidence="1 2">Belongs to the peptidase S14 family.</text>
</comment>
<gene>
    <name evidence="3" type="primary">clpP</name>
</gene>
<dbReference type="SUPFAM" id="SSF52096">
    <property type="entry name" value="ClpP/crotonase"/>
    <property type="match status" value="1"/>
</dbReference>
<dbReference type="GO" id="GO:0009536">
    <property type="term" value="C:plastid"/>
    <property type="evidence" value="ECO:0007669"/>
    <property type="project" value="UniProtKB-ARBA"/>
</dbReference>
<dbReference type="GO" id="GO:0004176">
    <property type="term" value="F:ATP-dependent peptidase activity"/>
    <property type="evidence" value="ECO:0007669"/>
    <property type="project" value="InterPro"/>
</dbReference>
<proteinExistence type="inferred from homology"/>
<dbReference type="GeneID" id="67160834"/>
<keyword evidence="3" id="KW-0150">Chloroplast</keyword>
<organism evidence="3">
    <name type="scientific">Cephalotaxus lanceolata</name>
    <dbReference type="NCBI Taxonomy" id="450881"/>
    <lineage>
        <taxon>Eukaryota</taxon>
        <taxon>Viridiplantae</taxon>
        <taxon>Streptophyta</taxon>
        <taxon>Embryophyta</taxon>
        <taxon>Tracheophyta</taxon>
        <taxon>Spermatophyta</taxon>
        <taxon>Pinopsida</taxon>
        <taxon>Pinidae</taxon>
        <taxon>Conifers II</taxon>
        <taxon>Cupressales</taxon>
        <taxon>Taxaceae</taxon>
        <taxon>Cephalotaxus</taxon>
    </lineage>
</organism>
<dbReference type="InterPro" id="IPR023562">
    <property type="entry name" value="ClpP/TepA"/>
</dbReference>
<evidence type="ECO:0000313" key="3">
    <source>
        <dbReference type="EMBL" id="QRG00508.1"/>
    </source>
</evidence>
<reference evidence="3" key="1">
    <citation type="submission" date="2020-10" db="EMBL/GenBank/DDBJ databases">
        <authorList>
            <person name="Ge J."/>
            <person name="Bi G."/>
        </authorList>
    </citation>
    <scope>NUCLEOTIDE SEQUENCE</scope>
</reference>
<evidence type="ECO:0000256" key="1">
    <source>
        <dbReference type="ARBA" id="ARBA00007039"/>
    </source>
</evidence>
<dbReference type="Pfam" id="PF00574">
    <property type="entry name" value="CLP_protease"/>
    <property type="match status" value="1"/>
</dbReference>
<dbReference type="GO" id="GO:0004252">
    <property type="term" value="F:serine-type endopeptidase activity"/>
    <property type="evidence" value="ECO:0007669"/>
    <property type="project" value="InterPro"/>
</dbReference>
<dbReference type="InterPro" id="IPR029045">
    <property type="entry name" value="ClpP/crotonase-like_dom_sf"/>
</dbReference>
<keyword evidence="3" id="KW-0645">Protease</keyword>
<dbReference type="PANTHER" id="PTHR10381:SF11">
    <property type="entry name" value="ATP-DEPENDENT CLP PROTEASE PROTEOLYTIC SUBUNIT, MITOCHONDRIAL"/>
    <property type="match status" value="1"/>
</dbReference>
<dbReference type="EMBL" id="MW149080">
    <property type="protein sequence ID" value="QRG00508.1"/>
    <property type="molecule type" value="Genomic_DNA"/>
</dbReference>
<dbReference type="RefSeq" id="YP_010156710.1">
    <property type="nucleotide sequence ID" value="NC_057234.1"/>
</dbReference>
<dbReference type="PANTHER" id="PTHR10381">
    <property type="entry name" value="ATP-DEPENDENT CLP PROTEASE PROTEOLYTIC SUBUNIT"/>
    <property type="match status" value="1"/>
</dbReference>
<dbReference type="GO" id="GO:0009368">
    <property type="term" value="C:endopeptidase Clp complex"/>
    <property type="evidence" value="ECO:0007669"/>
    <property type="project" value="TreeGrafter"/>
</dbReference>
<evidence type="ECO:0000256" key="2">
    <source>
        <dbReference type="RuleBase" id="RU003567"/>
    </source>
</evidence>
<accession>A0A889ZYK9</accession>